<dbReference type="Gene3D" id="2.180.10.10">
    <property type="entry name" value="RHS repeat-associated core"/>
    <property type="match status" value="1"/>
</dbReference>
<dbReference type="RefSeq" id="WP_102646641.1">
    <property type="nucleotide sequence ID" value="NZ_PNYA01000015.1"/>
</dbReference>
<dbReference type="AlphaFoldDB" id="A0A2N7VME2"/>
<proteinExistence type="predicted"/>
<keyword evidence="2" id="KW-1133">Transmembrane helix</keyword>
<dbReference type="NCBIfam" id="TIGR03696">
    <property type="entry name" value="Rhs_assc_core"/>
    <property type="match status" value="1"/>
</dbReference>
<evidence type="ECO:0000256" key="1">
    <source>
        <dbReference type="SAM" id="MobiDB-lite"/>
    </source>
</evidence>
<keyword evidence="2" id="KW-0472">Membrane</keyword>
<organism evidence="3 4">
    <name type="scientific">Trinickia dabaoshanensis</name>
    <dbReference type="NCBI Taxonomy" id="564714"/>
    <lineage>
        <taxon>Bacteria</taxon>
        <taxon>Pseudomonadati</taxon>
        <taxon>Pseudomonadota</taxon>
        <taxon>Betaproteobacteria</taxon>
        <taxon>Burkholderiales</taxon>
        <taxon>Burkholderiaceae</taxon>
        <taxon>Trinickia</taxon>
    </lineage>
</organism>
<evidence type="ECO:0000313" key="4">
    <source>
        <dbReference type="Proteomes" id="UP000235616"/>
    </source>
</evidence>
<keyword evidence="4" id="KW-1185">Reference proteome</keyword>
<protein>
    <recommendedName>
        <fullName evidence="5">RHS repeat-associated core domain-containing protein</fullName>
    </recommendedName>
</protein>
<evidence type="ECO:0000256" key="2">
    <source>
        <dbReference type="SAM" id="Phobius"/>
    </source>
</evidence>
<accession>A0A2N7VME2</accession>
<keyword evidence="2" id="KW-0812">Transmembrane</keyword>
<evidence type="ECO:0008006" key="5">
    <source>
        <dbReference type="Google" id="ProtNLM"/>
    </source>
</evidence>
<gene>
    <name evidence="3" type="ORF">C0Z18_17270</name>
</gene>
<dbReference type="InterPro" id="IPR022385">
    <property type="entry name" value="Rhs_assc_core"/>
</dbReference>
<evidence type="ECO:0000313" key="3">
    <source>
        <dbReference type="EMBL" id="PMS18328.1"/>
    </source>
</evidence>
<dbReference type="OrthoDB" id="166951at2"/>
<name>A0A2N7VME2_9BURK</name>
<feature type="transmembrane region" description="Helical" evidence="2">
    <location>
        <begin position="70"/>
        <end position="90"/>
    </location>
</feature>
<dbReference type="EMBL" id="PNYA01000015">
    <property type="protein sequence ID" value="PMS18328.1"/>
    <property type="molecule type" value="Genomic_DNA"/>
</dbReference>
<reference evidence="3 4" key="1">
    <citation type="submission" date="2018-01" db="EMBL/GenBank/DDBJ databases">
        <title>Whole genome analyses suggest that Burkholderia sensu lato contains two further novel genera in the rhizoxinica-symbiotica group Mycetohabitans gen. nov., and Trinickia gen. nov.: implications for the evolution of diazotrophy and nodulation in the Burkholderiaceae.</title>
        <authorList>
            <person name="Estrada-de los Santos P."/>
            <person name="Palmer M."/>
            <person name="Chavez-Ramirez B."/>
            <person name="Beukes C."/>
            <person name="Steenkamp E.T."/>
            <person name="Hirsch A.M."/>
            <person name="Manyaka P."/>
            <person name="Maluk M."/>
            <person name="Lafos M."/>
            <person name="Crook M."/>
            <person name="Gross E."/>
            <person name="Simon M.F."/>
            <person name="Bueno dos Reis Junior F."/>
            <person name="Poole P.S."/>
            <person name="Venter S.N."/>
            <person name="James E.K."/>
        </authorList>
    </citation>
    <scope>NUCLEOTIDE SEQUENCE [LARGE SCALE GENOMIC DNA]</scope>
    <source>
        <strain evidence="3 4">GIMN1.004</strain>
    </source>
</reference>
<sequence length="276" mass="30024">MSTGSLCWAGYYADPVGAGYPLGNGYRAYLPSSMRFAAPDDWSPFDDGGFNPYAYCDAEPLNRRDPSGHIFLPIGLAIGAAGAVIVKFIGSRVANTFGDRVKDRIGGLSSDTSIGAFKAASTASDEAGSERGGLPAQTPHAPARPRRRVPPPGSREVLKLRKTERAVYSQLTRANNNLEQAETHRGEASMLRARARVSAEPRADNERAWAERTKGLQQLEAARTLINHAKSVEHMLYPELRERLLTASALHDLLKLDFDDIFDIHVPTMDSAGFGQ</sequence>
<feature type="region of interest" description="Disordered" evidence="1">
    <location>
        <begin position="119"/>
        <end position="157"/>
    </location>
</feature>
<comment type="caution">
    <text evidence="3">The sequence shown here is derived from an EMBL/GenBank/DDBJ whole genome shotgun (WGS) entry which is preliminary data.</text>
</comment>
<dbReference type="Proteomes" id="UP000235616">
    <property type="component" value="Unassembled WGS sequence"/>
</dbReference>